<sequence>MEHTKTSVCTKRSSPFSEKGRKILEREPERRRMGRSPCCSKEGLNRGAWTVVEDKILTEYIKVHGEGRWRNLPKKAGLKRCGKSCRLRWLNYLRPDIKRGNISHDEEDLIVRLHKLLGNRWSLIAGRLPGRTDNEIKNYWNTNLVKKMQSRQTPGSSQSADRNKNKAVVEEPSRSKTETNVIRTKATRCSRVFIAPLADRSTNENSIPRPRPAEPAGPSMTPDLSMCHLVETGASSLVDTGDFSVDFMADMNMGELCLSDLLNSNFSDLCEVHCENGNELSASSDEVAPLMFSKEMLEDWSSLGCYPLQPNVGSNLNSFTSFLDSGGDWLGGE</sequence>
<feature type="compositionally biased region" description="Polar residues" evidence="9">
    <location>
        <begin position="1"/>
        <end position="16"/>
    </location>
</feature>
<feature type="region of interest" description="Disordered" evidence="9">
    <location>
        <begin position="1"/>
        <end position="37"/>
    </location>
</feature>
<dbReference type="SUPFAM" id="SSF46689">
    <property type="entry name" value="Homeodomain-like"/>
    <property type="match status" value="1"/>
</dbReference>
<evidence type="ECO:0000256" key="7">
    <source>
        <dbReference type="ARBA" id="ARBA00023242"/>
    </source>
</evidence>
<dbReference type="PROSITE" id="PS50090">
    <property type="entry name" value="MYB_LIKE"/>
    <property type="match status" value="2"/>
</dbReference>
<feature type="domain" description="HTH myb-type" evidence="11">
    <location>
        <begin position="94"/>
        <end position="148"/>
    </location>
</feature>
<dbReference type="GO" id="GO:0005634">
    <property type="term" value="C:nucleus"/>
    <property type="evidence" value="ECO:0007669"/>
    <property type="project" value="UniProtKB-SubCell"/>
</dbReference>
<feature type="domain" description="HTH myb-type" evidence="11">
    <location>
        <begin position="41"/>
        <end position="93"/>
    </location>
</feature>
<feature type="region of interest" description="Disordered" evidence="9">
    <location>
        <begin position="200"/>
        <end position="222"/>
    </location>
</feature>
<dbReference type="GO" id="GO:0003677">
    <property type="term" value="F:DNA binding"/>
    <property type="evidence" value="ECO:0007669"/>
    <property type="project" value="UniProtKB-KW"/>
</dbReference>
<organism evidence="12 13">
    <name type="scientific">Vitis vinifera</name>
    <name type="common">Grape</name>
    <dbReference type="NCBI Taxonomy" id="29760"/>
    <lineage>
        <taxon>Eukaryota</taxon>
        <taxon>Viridiplantae</taxon>
        <taxon>Streptophyta</taxon>
        <taxon>Embryophyta</taxon>
        <taxon>Tracheophyta</taxon>
        <taxon>Spermatophyta</taxon>
        <taxon>Magnoliopsida</taxon>
        <taxon>eudicotyledons</taxon>
        <taxon>Gunneridae</taxon>
        <taxon>Pentapetalae</taxon>
        <taxon>rosids</taxon>
        <taxon>Vitales</taxon>
        <taxon>Vitaceae</taxon>
        <taxon>Viteae</taxon>
        <taxon>Vitis</taxon>
    </lineage>
</organism>
<evidence type="ECO:0000256" key="5">
    <source>
        <dbReference type="ARBA" id="ARBA00023159"/>
    </source>
</evidence>
<feature type="region of interest" description="Disordered" evidence="9">
    <location>
        <begin position="147"/>
        <end position="181"/>
    </location>
</feature>
<evidence type="ECO:0000313" key="12">
    <source>
        <dbReference type="EMBL" id="RVW44110.1"/>
    </source>
</evidence>
<keyword evidence="7" id="KW-0539">Nucleus</keyword>
<name>A0A438E922_VITVI</name>
<proteinExistence type="predicted"/>
<accession>A0A438E922</accession>
<dbReference type="Proteomes" id="UP000288805">
    <property type="component" value="Unassembled WGS sequence"/>
</dbReference>
<feature type="domain" description="Myb-like" evidence="10">
    <location>
        <begin position="94"/>
        <end position="144"/>
    </location>
</feature>
<evidence type="ECO:0000256" key="3">
    <source>
        <dbReference type="ARBA" id="ARBA00023015"/>
    </source>
</evidence>
<reference evidence="12 13" key="1">
    <citation type="journal article" date="2018" name="PLoS Genet.">
        <title>Population sequencing reveals clonal diversity and ancestral inbreeding in the grapevine cultivar Chardonnay.</title>
        <authorList>
            <person name="Roach M.J."/>
            <person name="Johnson D.L."/>
            <person name="Bohlmann J."/>
            <person name="van Vuuren H.J."/>
            <person name="Jones S.J."/>
            <person name="Pretorius I.S."/>
            <person name="Schmidt S.A."/>
            <person name="Borneman A.R."/>
        </authorList>
    </citation>
    <scope>NUCLEOTIDE SEQUENCE [LARGE SCALE GENOMIC DNA]</scope>
    <source>
        <strain evidence="13">cv. Chardonnay</strain>
        <tissue evidence="12">Leaf</tissue>
    </source>
</reference>
<protein>
    <recommendedName>
        <fullName evidence="8">Myb-related protein 123</fullName>
    </recommendedName>
</protein>
<keyword evidence="4" id="KW-0238">DNA-binding</keyword>
<evidence type="ECO:0000313" key="13">
    <source>
        <dbReference type="Proteomes" id="UP000288805"/>
    </source>
</evidence>
<evidence type="ECO:0000256" key="9">
    <source>
        <dbReference type="SAM" id="MobiDB-lite"/>
    </source>
</evidence>
<dbReference type="PANTHER" id="PTHR47999:SF96">
    <property type="entry name" value="TRANSCRIPTION REPRESSOR MYB6-LIKE"/>
    <property type="match status" value="1"/>
</dbReference>
<dbReference type="Gene3D" id="1.10.10.60">
    <property type="entry name" value="Homeodomain-like"/>
    <property type="match status" value="2"/>
</dbReference>
<dbReference type="PROSITE" id="PS51294">
    <property type="entry name" value="HTH_MYB"/>
    <property type="match status" value="2"/>
</dbReference>
<evidence type="ECO:0000256" key="2">
    <source>
        <dbReference type="ARBA" id="ARBA00022737"/>
    </source>
</evidence>
<evidence type="ECO:0000256" key="1">
    <source>
        <dbReference type="ARBA" id="ARBA00004123"/>
    </source>
</evidence>
<dbReference type="InterPro" id="IPR001005">
    <property type="entry name" value="SANT/Myb"/>
</dbReference>
<dbReference type="InterPro" id="IPR015495">
    <property type="entry name" value="Myb_TF_plants"/>
</dbReference>
<dbReference type="PANTHER" id="PTHR47999">
    <property type="entry name" value="TRANSCRIPTION FACTOR MYB8-RELATED-RELATED"/>
    <property type="match status" value="1"/>
</dbReference>
<dbReference type="AlphaFoldDB" id="A0A438E922"/>
<evidence type="ECO:0000256" key="6">
    <source>
        <dbReference type="ARBA" id="ARBA00023163"/>
    </source>
</evidence>
<comment type="subcellular location">
    <subcellularLocation>
        <location evidence="1">Nucleus</location>
    </subcellularLocation>
</comment>
<feature type="compositionally biased region" description="Basic and acidic residues" evidence="9">
    <location>
        <begin position="161"/>
        <end position="177"/>
    </location>
</feature>
<feature type="compositionally biased region" description="Basic and acidic residues" evidence="9">
    <location>
        <begin position="18"/>
        <end position="31"/>
    </location>
</feature>
<keyword evidence="3" id="KW-0805">Transcription regulation</keyword>
<evidence type="ECO:0000259" key="11">
    <source>
        <dbReference type="PROSITE" id="PS51294"/>
    </source>
</evidence>
<keyword evidence="2" id="KW-0677">Repeat</keyword>
<feature type="domain" description="Myb-like" evidence="10">
    <location>
        <begin position="41"/>
        <end position="93"/>
    </location>
</feature>
<dbReference type="InterPro" id="IPR017930">
    <property type="entry name" value="Myb_dom"/>
</dbReference>
<keyword evidence="5" id="KW-0010">Activator</keyword>
<evidence type="ECO:0000259" key="10">
    <source>
        <dbReference type="PROSITE" id="PS50090"/>
    </source>
</evidence>
<evidence type="ECO:0000256" key="4">
    <source>
        <dbReference type="ARBA" id="ARBA00023125"/>
    </source>
</evidence>
<keyword evidence="6" id="KW-0804">Transcription</keyword>
<gene>
    <name evidence="12" type="primary">TT2_1</name>
    <name evidence="12" type="ORF">CK203_075000</name>
</gene>
<comment type="caution">
    <text evidence="12">The sequence shown here is derived from an EMBL/GenBank/DDBJ whole genome shotgun (WGS) entry which is preliminary data.</text>
</comment>
<dbReference type="InterPro" id="IPR009057">
    <property type="entry name" value="Homeodomain-like_sf"/>
</dbReference>
<evidence type="ECO:0000256" key="8">
    <source>
        <dbReference type="ARBA" id="ARBA00083772"/>
    </source>
</evidence>
<feature type="compositionally biased region" description="Polar residues" evidence="9">
    <location>
        <begin position="147"/>
        <end position="160"/>
    </location>
</feature>
<dbReference type="CDD" id="cd00167">
    <property type="entry name" value="SANT"/>
    <property type="match status" value="2"/>
</dbReference>
<dbReference type="FunFam" id="1.10.10.60:FF:000302">
    <property type="entry name" value="Transcription factor TT2"/>
    <property type="match status" value="1"/>
</dbReference>
<dbReference type="EMBL" id="QGNW01001363">
    <property type="protein sequence ID" value="RVW44110.1"/>
    <property type="molecule type" value="Genomic_DNA"/>
</dbReference>
<dbReference type="Pfam" id="PF00249">
    <property type="entry name" value="Myb_DNA-binding"/>
    <property type="match status" value="2"/>
</dbReference>
<dbReference type="FunFam" id="1.10.10.60:FF:000001">
    <property type="entry name" value="MYB-related transcription factor"/>
    <property type="match status" value="1"/>
</dbReference>
<dbReference type="SMART" id="SM00717">
    <property type="entry name" value="SANT"/>
    <property type="match status" value="2"/>
</dbReference>